<dbReference type="eggNOG" id="COG2170">
    <property type="taxonomic scope" value="Bacteria"/>
</dbReference>
<gene>
    <name evidence="1" type="ORF">GP2143_08955</name>
</gene>
<keyword evidence="2" id="KW-1185">Reference proteome</keyword>
<sequence length="493" mass="55812">MGIDIDKTKFETRDYVEFENRLEENLSVLQELLADPAFGTGNSSIGAELELYIVGTDGNPLYANQEIIDELKDPQLTVELNRYNLEYNLTPYRLARSAFSSIEEEIVKKLREVNAAAAIYDGRIVAIGILPTLKRSDFGDHSVTERKRYQALMSQLIKRSGTQFRIDVNGEDPLKLTMEDITFEGANTSFQVHYRVNPIDFADIYNAIQVVTPLAVAIGANSPTLFGHSLWHETRVPLFKQSIDTRHTDAYRWRNPARVNFGQGWLRHNAVDLFRETVRIYPALLPICAQHSSKQQQEDGEVPSLAELRLHLSTVWLWNRPVYDDAEGGHLRIEMRALPAGPTAVDMVANAAFLIGLAEGIRPQINELLPALPFHLAEYNFYRAAQHGLDAKLVWPHLGQHGYREQTITDIIDQLLPCAQQGLDAIGVPLEESKRYLSVIQRRLIRKQNGAIWQQNKLSQLNQSMSTDNASHTLLETFINHSNSNIPVAEWPL</sequence>
<dbReference type="PANTHER" id="PTHR36510">
    <property type="entry name" value="GLUTAMATE--CYSTEINE LIGASE 2-RELATED"/>
    <property type="match status" value="1"/>
</dbReference>
<dbReference type="Gene3D" id="3.30.590.20">
    <property type="match status" value="1"/>
</dbReference>
<dbReference type="PANTHER" id="PTHR36510:SF3">
    <property type="entry name" value="CONSERVED PROTEIN"/>
    <property type="match status" value="1"/>
</dbReference>
<dbReference type="PIRSF" id="PIRSF012666">
    <property type="entry name" value="UCP012666"/>
    <property type="match status" value="1"/>
</dbReference>
<reference evidence="1 2" key="1">
    <citation type="journal article" date="2010" name="J. Bacteriol.">
        <title>Genome sequence of the oligotrophic marine Gammaproteobacterium HTCC2143, isolated from the Oregon Coast.</title>
        <authorList>
            <person name="Oh H.M."/>
            <person name="Kang I."/>
            <person name="Ferriera S."/>
            <person name="Giovannoni S.J."/>
            <person name="Cho J.C."/>
        </authorList>
    </citation>
    <scope>NUCLEOTIDE SEQUENCE [LARGE SCALE GENOMIC DNA]</scope>
    <source>
        <strain evidence="1 2">HTCC2143</strain>
    </source>
</reference>
<dbReference type="InterPro" id="IPR016602">
    <property type="entry name" value="UCP012666"/>
</dbReference>
<dbReference type="EMBL" id="AAVT01000008">
    <property type="protein sequence ID" value="EAW30321.1"/>
    <property type="molecule type" value="Genomic_DNA"/>
</dbReference>
<evidence type="ECO:0008006" key="3">
    <source>
        <dbReference type="Google" id="ProtNLM"/>
    </source>
</evidence>
<dbReference type="GO" id="GO:0016879">
    <property type="term" value="F:ligase activity, forming carbon-nitrogen bonds"/>
    <property type="evidence" value="ECO:0007669"/>
    <property type="project" value="TreeGrafter"/>
</dbReference>
<dbReference type="Proteomes" id="UP000004931">
    <property type="component" value="Unassembled WGS sequence"/>
</dbReference>
<dbReference type="InterPro" id="IPR006336">
    <property type="entry name" value="GCS2"/>
</dbReference>
<evidence type="ECO:0000313" key="1">
    <source>
        <dbReference type="EMBL" id="EAW30321.1"/>
    </source>
</evidence>
<dbReference type="AlphaFoldDB" id="A0YFA7"/>
<evidence type="ECO:0000313" key="2">
    <source>
        <dbReference type="Proteomes" id="UP000004931"/>
    </source>
</evidence>
<comment type="caution">
    <text evidence="1">The sequence shown here is derived from an EMBL/GenBank/DDBJ whole genome shotgun (WGS) entry which is preliminary data.</text>
</comment>
<dbReference type="InterPro" id="IPR014746">
    <property type="entry name" value="Gln_synth/guanido_kin_cat_dom"/>
</dbReference>
<organism evidence="1 2">
    <name type="scientific">marine gamma proteobacterium HTCC2143</name>
    <dbReference type="NCBI Taxonomy" id="247633"/>
    <lineage>
        <taxon>Bacteria</taxon>
        <taxon>Pseudomonadati</taxon>
        <taxon>Pseudomonadota</taxon>
        <taxon>Gammaproteobacteria</taxon>
        <taxon>Cellvibrionales</taxon>
        <taxon>Spongiibacteraceae</taxon>
        <taxon>BD1-7 clade</taxon>
    </lineage>
</organism>
<dbReference type="InterPro" id="IPR050141">
    <property type="entry name" value="GCL_type2/YbdK_subfam"/>
</dbReference>
<name>A0YFA7_9GAMM</name>
<accession>A0YFA7</accession>
<proteinExistence type="predicted"/>
<dbReference type="SUPFAM" id="SSF55931">
    <property type="entry name" value="Glutamine synthetase/guanido kinase"/>
    <property type="match status" value="1"/>
</dbReference>
<protein>
    <recommendedName>
        <fullName evidence="3">Glutamate--cysteine ligase</fullName>
    </recommendedName>
</protein>
<dbReference type="STRING" id="247633.GP2143_08955"/>
<dbReference type="Pfam" id="PF04107">
    <property type="entry name" value="GCS2"/>
    <property type="match status" value="1"/>
</dbReference>
<dbReference type="OrthoDB" id="240589at2"/>